<evidence type="ECO:0000256" key="5">
    <source>
        <dbReference type="ARBA" id="ARBA00022729"/>
    </source>
</evidence>
<evidence type="ECO:0000256" key="9">
    <source>
        <dbReference type="SAM" id="Phobius"/>
    </source>
</evidence>
<dbReference type="Gene3D" id="2.60.40.740">
    <property type="match status" value="1"/>
</dbReference>
<evidence type="ECO:0000256" key="2">
    <source>
        <dbReference type="ARBA" id="ARBA00004442"/>
    </source>
</evidence>
<dbReference type="Pfam" id="PF02415">
    <property type="entry name" value="Chlam_PMP"/>
    <property type="match status" value="1"/>
</dbReference>
<dbReference type="Gene3D" id="2.60.40.10">
    <property type="entry name" value="Immunoglobulins"/>
    <property type="match status" value="2"/>
</dbReference>
<feature type="domain" description="DUF11" evidence="10">
    <location>
        <begin position="2843"/>
        <end position="2939"/>
    </location>
</feature>
<feature type="domain" description="DUF11" evidence="10">
    <location>
        <begin position="2619"/>
        <end position="2706"/>
    </location>
</feature>
<dbReference type="InterPro" id="IPR006626">
    <property type="entry name" value="PbH1"/>
</dbReference>
<proteinExistence type="predicted"/>
<evidence type="ECO:0000313" key="12">
    <source>
        <dbReference type="Proteomes" id="UP000067738"/>
    </source>
</evidence>
<dbReference type="SMART" id="SM00710">
    <property type="entry name" value="PbH1"/>
    <property type="match status" value="30"/>
</dbReference>
<keyword evidence="4" id="KW-0964">Secreted</keyword>
<accession>A0A0U2SGJ9</accession>
<feature type="compositionally biased region" description="Pro residues" evidence="8">
    <location>
        <begin position="3191"/>
        <end position="3201"/>
    </location>
</feature>
<feature type="domain" description="DUF11" evidence="10">
    <location>
        <begin position="2283"/>
        <end position="2379"/>
    </location>
</feature>
<feature type="domain" description="DUF11" evidence="10">
    <location>
        <begin position="2503"/>
        <end position="2614"/>
    </location>
</feature>
<comment type="subcellular location">
    <subcellularLocation>
        <location evidence="1">Cell envelope</location>
    </subcellularLocation>
    <subcellularLocation>
        <location evidence="2">Cell outer membrane</location>
    </subcellularLocation>
    <subcellularLocation>
        <location evidence="3">Secreted</location>
    </subcellularLocation>
</comment>
<keyword evidence="7" id="KW-0998">Cell outer membrane</keyword>
<dbReference type="InterPro" id="IPR051172">
    <property type="entry name" value="Chlamydia_OmcB"/>
</dbReference>
<evidence type="ECO:0000256" key="8">
    <source>
        <dbReference type="SAM" id="MobiDB-lite"/>
    </source>
</evidence>
<evidence type="ECO:0000256" key="3">
    <source>
        <dbReference type="ARBA" id="ARBA00004613"/>
    </source>
</evidence>
<evidence type="ECO:0000256" key="6">
    <source>
        <dbReference type="ARBA" id="ARBA00023136"/>
    </source>
</evidence>
<dbReference type="NCBIfam" id="TIGR01451">
    <property type="entry name" value="B_ant_repeat"/>
    <property type="match status" value="7"/>
</dbReference>
<keyword evidence="6 9" id="KW-0472">Membrane</keyword>
<keyword evidence="9" id="KW-1133">Transmembrane helix</keyword>
<evidence type="ECO:0000259" key="10">
    <source>
        <dbReference type="Pfam" id="PF01345"/>
    </source>
</evidence>
<keyword evidence="12" id="KW-1185">Reference proteome</keyword>
<gene>
    <name evidence="11" type="ORF">sm9_0315</name>
</gene>
<keyword evidence="5" id="KW-0732">Signal</keyword>
<keyword evidence="9" id="KW-0812">Transmembrane</keyword>
<feature type="region of interest" description="Disordered" evidence="8">
    <location>
        <begin position="3187"/>
        <end position="3213"/>
    </location>
</feature>
<evidence type="ECO:0000256" key="7">
    <source>
        <dbReference type="ARBA" id="ARBA00023237"/>
    </source>
</evidence>
<dbReference type="PATRIC" id="fig|230361.4.peg.329"/>
<feature type="domain" description="DUF11" evidence="10">
    <location>
        <begin position="2162"/>
        <end position="2275"/>
    </location>
</feature>
<dbReference type="InterPro" id="IPR013783">
    <property type="entry name" value="Ig-like_fold"/>
</dbReference>
<evidence type="ECO:0000256" key="1">
    <source>
        <dbReference type="ARBA" id="ARBA00004196"/>
    </source>
</evidence>
<dbReference type="InterPro" id="IPR003368">
    <property type="entry name" value="POMP_repeat"/>
</dbReference>
<organism evidence="11 12">
    <name type="scientific">Methanobrevibacter millerae</name>
    <dbReference type="NCBI Taxonomy" id="230361"/>
    <lineage>
        <taxon>Archaea</taxon>
        <taxon>Methanobacteriati</taxon>
        <taxon>Methanobacteriota</taxon>
        <taxon>Methanomada group</taxon>
        <taxon>Methanobacteria</taxon>
        <taxon>Methanobacteriales</taxon>
        <taxon>Methanobacteriaceae</taxon>
        <taxon>Methanobrevibacter</taxon>
    </lineage>
</organism>
<dbReference type="GO" id="GO:0005576">
    <property type="term" value="C:extracellular region"/>
    <property type="evidence" value="ECO:0007669"/>
    <property type="project" value="UniProtKB-SubCell"/>
</dbReference>
<dbReference type="GeneID" id="26735288"/>
<dbReference type="EMBL" id="CP011266">
    <property type="protein sequence ID" value="ALT68117.1"/>
    <property type="molecule type" value="Genomic_DNA"/>
</dbReference>
<feature type="domain" description="DUF11" evidence="10">
    <location>
        <begin position="3074"/>
        <end position="3171"/>
    </location>
</feature>
<dbReference type="InterPro" id="IPR011050">
    <property type="entry name" value="Pectin_lyase_fold/virulence"/>
</dbReference>
<feature type="transmembrane region" description="Helical" evidence="9">
    <location>
        <begin position="3218"/>
        <end position="3236"/>
    </location>
</feature>
<dbReference type="OrthoDB" id="76596at2157"/>
<reference evidence="11 12" key="1">
    <citation type="submission" date="2015-04" db="EMBL/GenBank/DDBJ databases">
        <title>The complete genome sequence of the rumen methanogen Methanobrevibacter millerae SM9.</title>
        <authorList>
            <person name="Leahy S.C."/>
            <person name="Kelly W.J."/>
            <person name="Pacheco D.M."/>
            <person name="Li D."/>
            <person name="Altermann E."/>
            <person name="Attwood G.T."/>
        </authorList>
    </citation>
    <scope>NUCLEOTIDE SEQUENCE [LARGE SCALE GENOMIC DNA]</scope>
    <source>
        <strain evidence="11 12">SM9</strain>
    </source>
</reference>
<dbReference type="Gene3D" id="2.160.20.10">
    <property type="entry name" value="Single-stranded right-handed beta-helix, Pectin lyase-like"/>
    <property type="match status" value="1"/>
</dbReference>
<dbReference type="InterPro" id="IPR012334">
    <property type="entry name" value="Pectin_lyas_fold"/>
</dbReference>
<protein>
    <submittedName>
        <fullName evidence="11">Adhesin-like protein</fullName>
    </submittedName>
</protein>
<dbReference type="KEGG" id="mmil:sm9_0315"/>
<dbReference type="RefSeq" id="WP_058738464.1">
    <property type="nucleotide sequence ID" value="NZ_CP011266.1"/>
</dbReference>
<evidence type="ECO:0000313" key="11">
    <source>
        <dbReference type="EMBL" id="ALT68117.1"/>
    </source>
</evidence>
<feature type="domain" description="DUF11" evidence="10">
    <location>
        <begin position="2726"/>
        <end position="2836"/>
    </location>
</feature>
<sequence>MKGKKFIVIMAIFIILCSIQATTAFEDNNLTQVDIQLADVNTGGISEISVDDSSSNTSNVQINVDSDNQVNADNDLKASNIASSSAASVNANSNLLGVGSDDLVGITAGTFIYGVDYDTGRVDDDIIPLERFFKALYWGIRDYMQANPSATREWDVFLNNKTFTGGYGDAGVGTIQTGYLSSTGSRVNYLTFNGMNFNKNMALTIHLYGGATKDDGLTSTLDLTDYGANYALLDFSTPNSSIQGINFKNFNVNDHSNTVDPSTTVPFIKLGDKSNPSLHPELLIKDCTFENITLNPDQPLYEVGQVKDLHFSKQYDTSSLSNLIKFIFWRVRDDAKNGIMEFNIFLDNNTFDGAYNGNNAISTGYYSWDNTGSSRAKYITFRNLNPNDNSFSYNRNITVNIYGGFSKDDGKTSTIDLSEYAVDYRFMDLSGGSSTLTGINFKNFNASKYSPSETTSMPFIFLGDEKIQNYRSGLVNCTFENITLNKKQPIVRIAYMNAPAGSEPLMSGGVIDGCTFINNNANQMIAISGSPPDNNHRDDGPIFYGFNASNNKFINNTGNAEFNSSTQSLGFSFKIWNEATNVTLHNNTFINNTNAVHGAAYCIIGMNVTITNNWIEGNQAVYGAGIESHVGNITIKDSVFINNLASGNHSQNSYRDGSGAAIALLGSNNYIENCTFIDNVAEGHAGVIDIVGGMHNVTNPDGSVALEVYLTANNTVIKDSIFYHNMAYDYAGGVHINGTNTRIDNCTFEDNNASFAGATRLIGENVTIINSTFNINNAIQGGACYIEGENAHIYDSIFTDNIATRAMLNPIRDNSSMITAGGALFIIGNNTIVYDNIFTDNSAIAGTTKLEGLGGALYMDGRNLTFDYNEFTNNIATQGGAAYINGNGISANVMNFTNNRAVQGGAIYIIGNNTRLSNGTYKSNNATKDMNPNVALNVTGGAVFIVGYDTNITESKFNNNYAINGNGGSIAIDGHSADILNNTFNENEAILGGAIYIDSVSTYSNIIDANFTDNSAVLGGAIYIRGSETRIGNANCDGNNATRYLAFAVDNMYNMYNPMGGAIGINGNHSIIYNTTFSSNTAVSDGNLRSYGGAITIQGYNTTLENTDFEFNQAIIGGAIYYRGTLNDINDTEFRNNSAIQGGAVYIDKSDATFGSSRFYNNSATHDLRFAHSFDDLLAIGGAVNIPGNSIFVYDSEFINNTAYGINEKGGLGGAIAVNGSDDHIVNSKFENNHAIRGGAFYLDGDMVYVIGSNFTDNRAVQGGAGYIDGVDSFVENSTFKDNYATHNDLRFPVSSVLQNMPTEGGAVHIFGENINIKSSEFDNNHVNAMTGTENSTGGGAIYVQGKNATIKDSTFNANSALKGGAIFIIVNETDVVDCNFTANSVFNYDLNEGFGGAIYLEDAHDTDILGSTFIDNTASINGGAIDWHEGCTDGQIVGCEFINNTARANAGAVFWFGNKGIIKDSNFTNNRANGTEKCIMGNSGDGGAIMWTGSYGGVENCIFTDNYAKDHGGAVFLRGVEGRADCTNNSFKDSIFENNVAGSNGGAIDWHYGASNGRIENSVFNNNTAHRSAGALYWNGHDGVIYGSNFTNNRVVGDNPSSAGKGGDGGAVIWLGPKGLADECIFINNSAPKNGGAVYLESSSLGDSSNTIFSNSYFANNTAGVDGGAINWNEGSEKGRIRNSAFDNNYAKNNGGAVSWKGHNGLIMDSNFTNNSADVNGGAVSWSGLFGKVQDSRFISNNASNGGAIFLEHCAHGDKIEVVVTDSYFENNTATFDGGAINWNNGRIVDMTGLELISNTANRGGAIFTNGTDGRIIASYFQYNEAILGGGLYSNNNDLRTIGSEFDHNNAVQGGAAYIKGNNGLISESNFYYNNATYTLRIDTGRDKNKTKGGAIYIAGENNIIEASKFYNNTANATNKTAVIVQTTPGLLGAYLDVTGVDDDGLGGAIYVGANNNKLSSNEFDYNVARNGSAVYNNASNTYFSDDLFIKNQAWSYVLEVNGTNAAHCKDGIINKTYYGYDVNIKVYNYVGGDNIINGIYNAGDVRDVTFNSVSFIINDDVSQVDTTLPSDINPVLGAKEGVLYQDPRERYQPIMVQVLSNETGQVVDSRLVHTGLYGDYSYPLSGLDPGNYTIMAYHPEDRNYKYIITANIFEVLPITDLNITKSVSDKLVTVGHNITFTIAVSNAANTNNATNVVINEILPRGLTVLDVDASMGSYNQATNVWSIDQLNNGASATLTLVVKTSEIGLFNNTVNAKCDQHESNYTNNNATVEFEVVPTNLTINKTALKKVIYVNDEVTFVINITNAGRGDVTGLVVTDLVPQGFEFVTSSDSAYDSETGILNITSLNSGESYAFDITLRAIANGTFTNIANVTCAENRTPVSDSDDVVVIPVVNLDVVKTVDYDDTAIGDVVVFTITVTNNGPSDATNVIIKDTFPEGLDLIDGTFDYTIPFLASGDSFVFNITARTTTKGSFTNYVNATCAENDAVKSSNATVNVYVTDIKIEKTANVTEGLVNDLVNFTIVVRNHGNNPATKVNITDVLDNSFEFIDAGGNYNKNGQTIVWNLDKMASEETFTTWILVRVLNNGTFDNVAHANCVEEPTVKNSTATVTVFKPVDLDIVKVADDNDYSIGDEITFTIIITNNGPFNATDVVVTDVLPEGLILVDGYALNHTIAFLESGKSINITVKAITTMEGNFTNVASVYCAENLTVIFANVTVPVYNPDLRINKTANVTSTNVGDLVNFTINVKNNGIMDATGVVIVDTIDESAFEVVSASEGFTKDGNKLIWNIGHLLNNESRDVWIVVRTLTNGTFVNIAAVNCTQEPKVKESNATVSVHDPELSVIKVALEDVVYSGNSTSFRIVITNDGDIELNGLFVNEIIPEGLIYDTYIGPNWTNDGNMFYYSGSLGVGESVELIVVVNTTVSGNFTNDIIVGAADVLNHTASAPITVYTPDLVVREISNNPNVIVGEPVSFNVIVTNDGDCILGDVYVDNVFPEGLIYTGFVGENWTKVGNRFVYSGVLRAGESINYTLYFNTTVGGLFMPEVIAGSNLTSNATAKAHSNNTTVVSVPDIVVIKEADKNSVNVGELVEFTITVLNPGNCILGDVFVIDVIPDGLEFVSFMGDGWNKVGNLYLYEGSLAANESVSFTILCTATKVANVTNVAVAGSNMTGNVNASADVTIVNGTGPTPEPTPEPTPDCPQDAKSSAHVPMDSKATGNPIIILLLIIFALVPLRRRKQ</sequence>
<dbReference type="PANTHER" id="PTHR34819">
    <property type="entry name" value="LARGE CYSTEINE-RICH PERIPLASMIC PROTEIN OMCB"/>
    <property type="match status" value="1"/>
</dbReference>
<dbReference type="Pfam" id="PF01345">
    <property type="entry name" value="DUF11"/>
    <property type="match status" value="8"/>
</dbReference>
<dbReference type="SUPFAM" id="SSF51126">
    <property type="entry name" value="Pectin lyase-like"/>
    <property type="match status" value="6"/>
</dbReference>
<feature type="domain" description="DUF11" evidence="10">
    <location>
        <begin position="2398"/>
        <end position="2495"/>
    </location>
</feature>
<name>A0A0U2SGJ9_9EURY</name>
<dbReference type="PANTHER" id="PTHR34819:SF3">
    <property type="entry name" value="CELL SURFACE PROTEIN"/>
    <property type="match status" value="1"/>
</dbReference>
<dbReference type="Proteomes" id="UP000067738">
    <property type="component" value="Chromosome"/>
</dbReference>
<dbReference type="InterPro" id="IPR047589">
    <property type="entry name" value="DUF11_rpt"/>
</dbReference>
<evidence type="ECO:0000256" key="4">
    <source>
        <dbReference type="ARBA" id="ARBA00022525"/>
    </source>
</evidence>
<dbReference type="InterPro" id="IPR001434">
    <property type="entry name" value="OmcB-like_DUF11"/>
</dbReference>